<proteinExistence type="predicted"/>
<gene>
    <name evidence="1" type="ORF">LCGC14_3087350</name>
</gene>
<comment type="caution">
    <text evidence="1">The sequence shown here is derived from an EMBL/GenBank/DDBJ whole genome shotgun (WGS) entry which is preliminary data.</text>
</comment>
<feature type="non-terminal residue" evidence="1">
    <location>
        <position position="1"/>
    </location>
</feature>
<name>A0A0F8Z227_9ZZZZ</name>
<dbReference type="AlphaFoldDB" id="A0A0F8Z227"/>
<reference evidence="1" key="1">
    <citation type="journal article" date="2015" name="Nature">
        <title>Complex archaea that bridge the gap between prokaryotes and eukaryotes.</title>
        <authorList>
            <person name="Spang A."/>
            <person name="Saw J.H."/>
            <person name="Jorgensen S.L."/>
            <person name="Zaremba-Niedzwiedzka K."/>
            <person name="Martijn J."/>
            <person name="Lind A.E."/>
            <person name="van Eijk R."/>
            <person name="Schleper C."/>
            <person name="Guy L."/>
            <person name="Ettema T.J."/>
        </authorList>
    </citation>
    <scope>NUCLEOTIDE SEQUENCE</scope>
</reference>
<sequence>PHLHLVDISILTPHSGQNFRGISSKLVNLPGLTTVYFLNFCSLQFSQHSLIISLLSWAFRLIPLHPHGHVLLSIIIPHCHVLIATQCCTPCIGHARQRLCQIPACAGVPFGDLLLAFNIHTRTQCLRSNE</sequence>
<organism evidence="1">
    <name type="scientific">marine sediment metagenome</name>
    <dbReference type="NCBI Taxonomy" id="412755"/>
    <lineage>
        <taxon>unclassified sequences</taxon>
        <taxon>metagenomes</taxon>
        <taxon>ecological metagenomes</taxon>
    </lineage>
</organism>
<protein>
    <submittedName>
        <fullName evidence="1">Uncharacterized protein</fullName>
    </submittedName>
</protein>
<dbReference type="EMBL" id="LAZR01066129">
    <property type="protein sequence ID" value="KKK54176.1"/>
    <property type="molecule type" value="Genomic_DNA"/>
</dbReference>
<accession>A0A0F8Z227</accession>
<evidence type="ECO:0000313" key="1">
    <source>
        <dbReference type="EMBL" id="KKK54176.1"/>
    </source>
</evidence>